<organism evidence="2 3">
    <name type="scientific">Allochromatium humboldtianum</name>
    <dbReference type="NCBI Taxonomy" id="504901"/>
    <lineage>
        <taxon>Bacteria</taxon>
        <taxon>Pseudomonadati</taxon>
        <taxon>Pseudomonadota</taxon>
        <taxon>Gammaproteobacteria</taxon>
        <taxon>Chromatiales</taxon>
        <taxon>Chromatiaceae</taxon>
        <taxon>Allochromatium</taxon>
    </lineage>
</organism>
<keyword evidence="1" id="KW-0732">Signal</keyword>
<evidence type="ECO:0000313" key="3">
    <source>
        <dbReference type="Proteomes" id="UP000592294"/>
    </source>
</evidence>
<evidence type="ECO:0000313" key="2">
    <source>
        <dbReference type="EMBL" id="NVZ11268.1"/>
    </source>
</evidence>
<dbReference type="EMBL" id="JABZEO010000018">
    <property type="protein sequence ID" value="NVZ11268.1"/>
    <property type="molecule type" value="Genomic_DNA"/>
</dbReference>
<protein>
    <submittedName>
        <fullName evidence="2">Uncharacterized protein</fullName>
    </submittedName>
</protein>
<reference evidence="2 3" key="1">
    <citation type="submission" date="2020-06" db="EMBL/GenBank/DDBJ databases">
        <title>Whole-genome sequence of Allochromatium humboldtianum DSM 21881, type strain.</title>
        <authorList>
            <person name="Kyndt J.A."/>
            <person name="Meyer T.E."/>
        </authorList>
    </citation>
    <scope>NUCLEOTIDE SEQUENCE [LARGE SCALE GENOMIC DNA]</scope>
    <source>
        <strain evidence="2 3">DSM 21881</strain>
    </source>
</reference>
<name>A0A850RD50_9GAMM</name>
<comment type="caution">
    <text evidence="2">The sequence shown here is derived from an EMBL/GenBank/DDBJ whole genome shotgun (WGS) entry which is preliminary data.</text>
</comment>
<sequence length="98" mass="10879">MNKSTHLLLSVFFCSAVFSAEGVSQIDREALNALSPVAYEVIKTIEAERGYPFASHDELKLAMASDDFKNRQQNAMQLFCAKAESHCTLEVLEPKTVP</sequence>
<gene>
    <name evidence="2" type="ORF">HW932_18620</name>
</gene>
<dbReference type="AlphaFoldDB" id="A0A850RD50"/>
<dbReference type="RefSeq" id="WP_176977968.1">
    <property type="nucleotide sequence ID" value="NZ_JABZEO010000018.1"/>
</dbReference>
<keyword evidence="3" id="KW-1185">Reference proteome</keyword>
<feature type="signal peptide" evidence="1">
    <location>
        <begin position="1"/>
        <end position="19"/>
    </location>
</feature>
<feature type="chain" id="PRO_5032272291" evidence="1">
    <location>
        <begin position="20"/>
        <end position="98"/>
    </location>
</feature>
<evidence type="ECO:0000256" key="1">
    <source>
        <dbReference type="SAM" id="SignalP"/>
    </source>
</evidence>
<accession>A0A850RD50</accession>
<proteinExistence type="predicted"/>
<dbReference type="Proteomes" id="UP000592294">
    <property type="component" value="Unassembled WGS sequence"/>
</dbReference>